<gene>
    <name evidence="1" type="ORF">ETU09_05300</name>
</gene>
<proteinExistence type="predicted"/>
<keyword evidence="2" id="KW-1185">Reference proteome</keyword>
<dbReference type="OrthoDB" id="1494789at2"/>
<dbReference type="RefSeq" id="WP_146262023.1">
    <property type="nucleotide sequence ID" value="NZ_SELG01000032.1"/>
</dbReference>
<protein>
    <submittedName>
        <fullName evidence="1">MerR family transcriptional regulator</fullName>
    </submittedName>
</protein>
<evidence type="ECO:0000313" key="2">
    <source>
        <dbReference type="Proteomes" id="UP000319499"/>
    </source>
</evidence>
<sequence length="95" mass="11529">MEHELINLKEYCFHYKVESSFIHELEEMGLIRVFKQEEERFISMDSLKELESYSRMHYDLEINTAGIDAIKNLLNKIEVLENEMNNLRNRLNLYE</sequence>
<reference evidence="1 2" key="1">
    <citation type="submission" date="2019-02" db="EMBL/GenBank/DDBJ databases">
        <title>Apibacter muscae sp. nov.: a novel member of the house fly microbiota.</title>
        <authorList>
            <person name="Park R."/>
        </authorList>
    </citation>
    <scope>NUCLEOTIDE SEQUENCE [LARGE SCALE GENOMIC DNA]</scope>
    <source>
        <strain evidence="1 2">AL1</strain>
    </source>
</reference>
<dbReference type="AlphaFoldDB" id="A0A563DFZ5"/>
<dbReference type="EMBL" id="SELH01000017">
    <property type="protein sequence ID" value="TWP28734.1"/>
    <property type="molecule type" value="Genomic_DNA"/>
</dbReference>
<dbReference type="Proteomes" id="UP000319499">
    <property type="component" value="Unassembled WGS sequence"/>
</dbReference>
<dbReference type="Gene3D" id="1.10.1660.10">
    <property type="match status" value="1"/>
</dbReference>
<name>A0A563DFZ5_9FLAO</name>
<dbReference type="Pfam" id="PF13591">
    <property type="entry name" value="MerR_2"/>
    <property type="match status" value="1"/>
</dbReference>
<organism evidence="1 2">
    <name type="scientific">Apibacter muscae</name>
    <dbReference type="NCBI Taxonomy" id="2509004"/>
    <lineage>
        <taxon>Bacteria</taxon>
        <taxon>Pseudomonadati</taxon>
        <taxon>Bacteroidota</taxon>
        <taxon>Flavobacteriia</taxon>
        <taxon>Flavobacteriales</taxon>
        <taxon>Weeksellaceae</taxon>
        <taxon>Apibacter</taxon>
    </lineage>
</organism>
<evidence type="ECO:0000313" key="1">
    <source>
        <dbReference type="EMBL" id="TWP28734.1"/>
    </source>
</evidence>
<accession>A0A563DFZ5</accession>
<comment type="caution">
    <text evidence="1">The sequence shown here is derived from an EMBL/GenBank/DDBJ whole genome shotgun (WGS) entry which is preliminary data.</text>
</comment>